<reference evidence="1" key="1">
    <citation type="journal article" date="2018" name="Int. J. Syst. Evol. Microbiol.">
        <title>Jatrophihabitans telluris sp. nov., isolated from sediment soil of lava forest wetlands and the emended description of the genus Jatrophihabitans.</title>
        <authorList>
            <person name="Lee K.C."/>
            <person name="Suh M.K."/>
            <person name="Eom M.K."/>
            <person name="Kim K.K."/>
            <person name="Kim J.S."/>
            <person name="Kim D.S."/>
            <person name="Ko S.H."/>
            <person name="Shin Y.K."/>
            <person name="Lee J.S."/>
        </authorList>
    </citation>
    <scope>NUCLEOTIDE SEQUENCE</scope>
    <source>
        <strain evidence="1">N237</strain>
    </source>
</reference>
<proteinExistence type="predicted"/>
<accession>A0ABY4R1A9</accession>
<dbReference type="EMBL" id="CP097332">
    <property type="protein sequence ID" value="UQX88920.1"/>
    <property type="molecule type" value="Genomic_DNA"/>
</dbReference>
<dbReference type="RefSeq" id="WP_249772786.1">
    <property type="nucleotide sequence ID" value="NZ_CP097332.1"/>
</dbReference>
<protein>
    <recommendedName>
        <fullName evidence="3">NTP pyrophosphohydrolase MazG putative catalytic core domain-containing protein</fullName>
    </recommendedName>
</protein>
<evidence type="ECO:0000313" key="2">
    <source>
        <dbReference type="Proteomes" id="UP001056336"/>
    </source>
</evidence>
<gene>
    <name evidence="1" type="ORF">M6D93_02720</name>
</gene>
<sequence>MTDLQTDVAAAADRAEAHSTAPALLLQLQACLGQLAAAADGSTEGGRRPYRVPTGWADKLGELGFLVYLLADQTGVSVDEAVRRVSAGVNAEADRRAAQHTVDTDSWL</sequence>
<dbReference type="Proteomes" id="UP001056336">
    <property type="component" value="Chromosome"/>
</dbReference>
<evidence type="ECO:0008006" key="3">
    <source>
        <dbReference type="Google" id="ProtNLM"/>
    </source>
</evidence>
<evidence type="ECO:0000313" key="1">
    <source>
        <dbReference type="EMBL" id="UQX88920.1"/>
    </source>
</evidence>
<keyword evidence="2" id="KW-1185">Reference proteome</keyword>
<name>A0ABY4R1A9_9ACTN</name>
<organism evidence="1 2">
    <name type="scientific">Jatrophihabitans telluris</name>
    <dbReference type="NCBI Taxonomy" id="2038343"/>
    <lineage>
        <taxon>Bacteria</taxon>
        <taxon>Bacillati</taxon>
        <taxon>Actinomycetota</taxon>
        <taxon>Actinomycetes</taxon>
        <taxon>Jatrophihabitantales</taxon>
        <taxon>Jatrophihabitantaceae</taxon>
        <taxon>Jatrophihabitans</taxon>
    </lineage>
</organism>
<reference evidence="1" key="2">
    <citation type="submission" date="2022-05" db="EMBL/GenBank/DDBJ databases">
        <authorList>
            <person name="Kim J.-S."/>
            <person name="Lee K."/>
            <person name="Suh M."/>
            <person name="Eom M."/>
            <person name="Kim J.-S."/>
            <person name="Kim D.-S."/>
            <person name="Ko S.-H."/>
            <person name="Shin Y."/>
            <person name="Lee J.-S."/>
        </authorList>
    </citation>
    <scope>NUCLEOTIDE SEQUENCE</scope>
    <source>
        <strain evidence="1">N237</strain>
    </source>
</reference>